<name>A0A0J7MRY6_LASNI</name>
<gene>
    <name evidence="2" type="ORF">RF55_20492</name>
</gene>
<evidence type="ECO:0000256" key="1">
    <source>
        <dbReference type="SAM" id="MobiDB-lite"/>
    </source>
</evidence>
<proteinExistence type="predicted"/>
<evidence type="ECO:0000313" key="3">
    <source>
        <dbReference type="Proteomes" id="UP000036403"/>
    </source>
</evidence>
<dbReference type="AlphaFoldDB" id="A0A0J7MRY6"/>
<keyword evidence="3" id="KW-1185">Reference proteome</keyword>
<dbReference type="PaxDb" id="67767-A0A0J7MRY6"/>
<feature type="region of interest" description="Disordered" evidence="1">
    <location>
        <begin position="39"/>
        <end position="70"/>
    </location>
</feature>
<comment type="caution">
    <text evidence="2">The sequence shown here is derived from an EMBL/GenBank/DDBJ whole genome shotgun (WGS) entry which is preliminary data.</text>
</comment>
<dbReference type="STRING" id="67767.A0A0J7MRY6"/>
<organism evidence="2 3">
    <name type="scientific">Lasius niger</name>
    <name type="common">Black garden ant</name>
    <dbReference type="NCBI Taxonomy" id="67767"/>
    <lineage>
        <taxon>Eukaryota</taxon>
        <taxon>Metazoa</taxon>
        <taxon>Ecdysozoa</taxon>
        <taxon>Arthropoda</taxon>
        <taxon>Hexapoda</taxon>
        <taxon>Insecta</taxon>
        <taxon>Pterygota</taxon>
        <taxon>Neoptera</taxon>
        <taxon>Endopterygota</taxon>
        <taxon>Hymenoptera</taxon>
        <taxon>Apocrita</taxon>
        <taxon>Aculeata</taxon>
        <taxon>Formicoidea</taxon>
        <taxon>Formicidae</taxon>
        <taxon>Formicinae</taxon>
        <taxon>Lasius</taxon>
        <taxon>Lasius</taxon>
    </lineage>
</organism>
<reference evidence="2 3" key="1">
    <citation type="submission" date="2015-04" db="EMBL/GenBank/DDBJ databases">
        <title>Lasius niger genome sequencing.</title>
        <authorList>
            <person name="Konorov E.A."/>
            <person name="Nikitin M.A."/>
            <person name="Kirill M.V."/>
            <person name="Chang P."/>
        </authorList>
    </citation>
    <scope>NUCLEOTIDE SEQUENCE [LARGE SCALE GENOMIC DNA]</scope>
    <source>
        <tissue evidence="2">Whole</tissue>
    </source>
</reference>
<dbReference type="EMBL" id="LBMM01020541">
    <property type="protein sequence ID" value="KMQ83265.1"/>
    <property type="molecule type" value="Genomic_DNA"/>
</dbReference>
<sequence length="110" mass="10526">QIATAGNAGTNSGAYSAKPGSYGSGYGAGASYDALASAGPSGEYKGTGSSYTGTQTGKTGTSTGNTNTAGSSATDISATMYAKSHVALGKVNVSNLSTRIIVVGNPASSC</sequence>
<protein>
    <submittedName>
        <fullName evidence="2">Protein lingerer isoform x1</fullName>
    </submittedName>
</protein>
<dbReference type="Proteomes" id="UP000036403">
    <property type="component" value="Unassembled WGS sequence"/>
</dbReference>
<evidence type="ECO:0000313" key="2">
    <source>
        <dbReference type="EMBL" id="KMQ83265.1"/>
    </source>
</evidence>
<accession>A0A0J7MRY6</accession>
<feature type="non-terminal residue" evidence="2">
    <location>
        <position position="1"/>
    </location>
</feature>